<dbReference type="SUPFAM" id="SSF53474">
    <property type="entry name" value="alpha/beta-Hydrolases"/>
    <property type="match status" value="1"/>
</dbReference>
<dbReference type="Gene3D" id="3.40.50.1820">
    <property type="entry name" value="alpha/beta hydrolase"/>
    <property type="match status" value="1"/>
</dbReference>
<dbReference type="KEGG" id="ole:K0B96_14285"/>
<dbReference type="InterPro" id="IPR029058">
    <property type="entry name" value="AB_hydrolase_fold"/>
</dbReference>
<evidence type="ECO:0008006" key="3">
    <source>
        <dbReference type="Google" id="ProtNLM"/>
    </source>
</evidence>
<name>A0A8F9TVC2_9BACT</name>
<evidence type="ECO:0000313" key="1">
    <source>
        <dbReference type="EMBL" id="QYM78453.1"/>
    </source>
</evidence>
<reference evidence="1" key="1">
    <citation type="submission" date="2021-08" db="EMBL/GenBank/DDBJ databases">
        <title>Genome of a novel bacterium of the phylum Verrucomicrobia, Oleiharenicola sp. KSB-15.</title>
        <authorList>
            <person name="Chung J.-H."/>
            <person name="Ahn J.-H."/>
            <person name="Yoon Y."/>
            <person name="Kim D.-Y."/>
            <person name="An S.-H."/>
            <person name="Park I."/>
            <person name="Yeon J."/>
        </authorList>
    </citation>
    <scope>NUCLEOTIDE SEQUENCE</scope>
    <source>
        <strain evidence="1">KSB-15</strain>
    </source>
</reference>
<proteinExistence type="predicted"/>
<dbReference type="PANTHER" id="PTHR48098">
    <property type="entry name" value="ENTEROCHELIN ESTERASE-RELATED"/>
    <property type="match status" value="1"/>
</dbReference>
<dbReference type="RefSeq" id="WP_220161557.1">
    <property type="nucleotide sequence ID" value="NZ_CP080507.1"/>
</dbReference>
<gene>
    <name evidence="1" type="ORF">K0B96_14285</name>
</gene>
<dbReference type="AlphaFoldDB" id="A0A8F9TVC2"/>
<dbReference type="InterPro" id="IPR050583">
    <property type="entry name" value="Mycobacterial_A85_antigen"/>
</dbReference>
<organism evidence="1 2">
    <name type="scientific">Horticoccus luteus</name>
    <dbReference type="NCBI Taxonomy" id="2862869"/>
    <lineage>
        <taxon>Bacteria</taxon>
        <taxon>Pseudomonadati</taxon>
        <taxon>Verrucomicrobiota</taxon>
        <taxon>Opitutia</taxon>
        <taxon>Opitutales</taxon>
        <taxon>Opitutaceae</taxon>
        <taxon>Horticoccus</taxon>
    </lineage>
</organism>
<dbReference type="SUPFAM" id="SSF63829">
    <property type="entry name" value="Calcium-dependent phosphotriesterase"/>
    <property type="match status" value="1"/>
</dbReference>
<dbReference type="Pfam" id="PF00756">
    <property type="entry name" value="Esterase"/>
    <property type="match status" value="1"/>
</dbReference>
<dbReference type="PANTHER" id="PTHR48098:SF3">
    <property type="entry name" value="IRON(III) ENTEROBACTIN ESTERASE"/>
    <property type="match status" value="1"/>
</dbReference>
<dbReference type="InterPro" id="IPR000801">
    <property type="entry name" value="Esterase-like"/>
</dbReference>
<accession>A0A8F9TVC2</accession>
<sequence>MTDAELDAAFPLPPDSLPRAGVPAGRLDAFTWNESRIFPGTVRDYWVYTPAGHDPTQPACLMVINDGLAHHRPDRRWRIPGVLDNLIHARAIPPCVAVFIEPGIIPAAIPGAAPRDNRSFEYDSLGDRYARFLLEEILPAVGQRYALSPDPDHRLIMGGSSGAFCAFNVAWERPDAFRRVLSIVGSYTAMRGGHTLASRVRLAEPKPLRVFLEGGAADLDIFAGHWFNGSRELQAALAFAGYAVNHAWDDRAGHNDYHGTAIFPAALRWLWQDFPAPLSRGSGSRQALLHVINTDAPWRELAPAEAAARLRDLAAQPAAYAVERDQNALAFSSPAPHARRRVAENLPAPTAARLSPDGAQLAVALLDADAQLYTVAADGALAHGEALFPLLRTSDGRLEARAVAVSPHGWWIFATAAGVQLALTNGLIAGLVPLPENLPATAVAFAGADATELLAASGARVFTRPIRQPASLWL</sequence>
<protein>
    <recommendedName>
        <fullName evidence="3">Enterochelin esterase family protein</fullName>
    </recommendedName>
</protein>
<dbReference type="EMBL" id="CP080507">
    <property type="protein sequence ID" value="QYM78453.1"/>
    <property type="molecule type" value="Genomic_DNA"/>
</dbReference>
<dbReference type="Proteomes" id="UP000825051">
    <property type="component" value="Chromosome"/>
</dbReference>
<evidence type="ECO:0000313" key="2">
    <source>
        <dbReference type="Proteomes" id="UP000825051"/>
    </source>
</evidence>
<keyword evidence="2" id="KW-1185">Reference proteome</keyword>